<evidence type="ECO:0000313" key="3">
    <source>
        <dbReference type="Proteomes" id="UP000002669"/>
    </source>
</evidence>
<dbReference type="GeneID" id="10030706"/>
<evidence type="ECO:0000256" key="1">
    <source>
        <dbReference type="SAM" id="MobiDB-lite"/>
    </source>
</evidence>
<reference evidence="3" key="1">
    <citation type="journal article" date="2012" name="MBio">
        <title>Comparative genome analysis of Trichophyton rubrum and related dermatophytes reveals candidate genes involved in infection.</title>
        <authorList>
            <person name="Martinez D.A."/>
            <person name="Oliver B.G."/>
            <person name="Graeser Y."/>
            <person name="Goldberg J.M."/>
            <person name="Li W."/>
            <person name="Martinez-Rossi N.M."/>
            <person name="Monod M."/>
            <person name="Shelest E."/>
            <person name="Barton R.C."/>
            <person name="Birch E."/>
            <person name="Brakhage A.A."/>
            <person name="Chen Z."/>
            <person name="Gurr S.J."/>
            <person name="Heiman D."/>
            <person name="Heitman J."/>
            <person name="Kosti I."/>
            <person name="Rossi A."/>
            <person name="Saif S."/>
            <person name="Samalova M."/>
            <person name="Saunders C.W."/>
            <person name="Shea T."/>
            <person name="Summerbell R.C."/>
            <person name="Xu J."/>
            <person name="Young S."/>
            <person name="Zeng Q."/>
            <person name="Birren B.W."/>
            <person name="Cuomo C.A."/>
            <person name="White T.C."/>
        </authorList>
    </citation>
    <scope>NUCLEOTIDE SEQUENCE [LARGE SCALE GENOMIC DNA]</scope>
    <source>
        <strain evidence="3">ATCC MYA-4604 / CBS 118893</strain>
    </source>
</reference>
<gene>
    <name evidence="2" type="ORF">MGYG_02923</name>
</gene>
<dbReference type="Proteomes" id="UP000002669">
    <property type="component" value="Unassembled WGS sequence"/>
</dbReference>
<keyword evidence="3" id="KW-1185">Reference proteome</keyword>
<dbReference type="VEuPathDB" id="FungiDB:MGYG_02923"/>
<dbReference type="OMA" id="FPYHAEA"/>
<feature type="region of interest" description="Disordered" evidence="1">
    <location>
        <begin position="1"/>
        <end position="42"/>
    </location>
</feature>
<organism evidence="3">
    <name type="scientific">Arthroderma gypseum (strain ATCC MYA-4604 / CBS 118893)</name>
    <name type="common">Microsporum gypseum</name>
    <dbReference type="NCBI Taxonomy" id="535722"/>
    <lineage>
        <taxon>Eukaryota</taxon>
        <taxon>Fungi</taxon>
        <taxon>Dikarya</taxon>
        <taxon>Ascomycota</taxon>
        <taxon>Pezizomycotina</taxon>
        <taxon>Eurotiomycetes</taxon>
        <taxon>Eurotiomycetidae</taxon>
        <taxon>Onygenales</taxon>
        <taxon>Arthrodermataceae</taxon>
        <taxon>Nannizzia</taxon>
    </lineage>
</organism>
<dbReference type="RefSeq" id="XP_003175398.1">
    <property type="nucleotide sequence ID" value="XM_003175350.1"/>
</dbReference>
<sequence>MTTTPTPKVGELKAQGDQDLPAGVDDNLPSYTQNPSDDQLPPETLLLAGDAIHSASRPASCSIPLYKLSLDISFLRKNNTKVELSRFEHRIHSRNSSPEVSARPRHIFNLTRPPTVTTPSFEYHLESVSNSNLGHIGLKRYHHIFSSGYQAWKATIAHPGANLLAKDIIFIAKTQHKGRHKVRHEWREAGDSGQILAYDIMDDGIFYLEIIKTMPQNQRDTLVGAWCLRVWRDIANSNIEPLTWNEVKRILGTRTTEFPLGTGWGM</sequence>
<dbReference type="HOGENOM" id="CLU_069188_2_0_1"/>
<dbReference type="AlphaFoldDB" id="E4UPU3"/>
<name>E4UPU3_ARTGP</name>
<dbReference type="eggNOG" id="ENOG502SVII">
    <property type="taxonomic scope" value="Eukaryota"/>
</dbReference>
<dbReference type="OrthoDB" id="5207784at2759"/>
<evidence type="ECO:0000313" key="2">
    <source>
        <dbReference type="EMBL" id="EFQ99915.1"/>
    </source>
</evidence>
<protein>
    <submittedName>
        <fullName evidence="2">Uncharacterized protein</fullName>
    </submittedName>
</protein>
<dbReference type="InParanoid" id="E4UPU3"/>
<dbReference type="EMBL" id="DS989823">
    <property type="protein sequence ID" value="EFQ99915.1"/>
    <property type="molecule type" value="Genomic_DNA"/>
</dbReference>
<proteinExistence type="predicted"/>
<dbReference type="STRING" id="535722.E4UPU3"/>
<accession>E4UPU3</accession>